<feature type="non-terminal residue" evidence="1">
    <location>
        <position position="1"/>
    </location>
</feature>
<dbReference type="AlphaFoldDB" id="A0A1B6DNS4"/>
<proteinExistence type="predicted"/>
<sequence>VPCRLARQHALHDVFWTDGMVQISFQFRPYPLIERTPNHIAAIMTVWEVTSLEFVQVCAEASMPSQELGDVVPDLPVRASDPLGDIWDQPTFRRAVPSLLPETKTLGPLLFTEDP</sequence>
<feature type="non-terminal residue" evidence="1">
    <location>
        <position position="115"/>
    </location>
</feature>
<protein>
    <submittedName>
        <fullName evidence="1">Uncharacterized protein</fullName>
    </submittedName>
</protein>
<gene>
    <name evidence="1" type="ORF">g.44156</name>
</gene>
<evidence type="ECO:0000313" key="1">
    <source>
        <dbReference type="EMBL" id="JAS27324.1"/>
    </source>
</evidence>
<accession>A0A1B6DNS4</accession>
<organism evidence="1">
    <name type="scientific">Clastoptera arizonana</name>
    <name type="common">Arizona spittle bug</name>
    <dbReference type="NCBI Taxonomy" id="38151"/>
    <lineage>
        <taxon>Eukaryota</taxon>
        <taxon>Metazoa</taxon>
        <taxon>Ecdysozoa</taxon>
        <taxon>Arthropoda</taxon>
        <taxon>Hexapoda</taxon>
        <taxon>Insecta</taxon>
        <taxon>Pterygota</taxon>
        <taxon>Neoptera</taxon>
        <taxon>Paraneoptera</taxon>
        <taxon>Hemiptera</taxon>
        <taxon>Auchenorrhyncha</taxon>
        <taxon>Cercopoidea</taxon>
        <taxon>Clastopteridae</taxon>
        <taxon>Clastoptera</taxon>
    </lineage>
</organism>
<dbReference type="EMBL" id="GEDC01009974">
    <property type="protein sequence ID" value="JAS27324.1"/>
    <property type="molecule type" value="Transcribed_RNA"/>
</dbReference>
<reference evidence="1" key="1">
    <citation type="submission" date="2015-12" db="EMBL/GenBank/DDBJ databases">
        <title>De novo transcriptome assembly of four potential Pierce s Disease insect vectors from Arizona vineyards.</title>
        <authorList>
            <person name="Tassone E.E."/>
        </authorList>
    </citation>
    <scope>NUCLEOTIDE SEQUENCE</scope>
</reference>
<name>A0A1B6DNS4_9HEMI</name>